<protein>
    <submittedName>
        <fullName evidence="1">Uncharacterized protein</fullName>
    </submittedName>
</protein>
<reference evidence="1 2" key="1">
    <citation type="submission" date="2015-05" db="EMBL/GenBank/DDBJ databases">
        <title>Draft genome of Burkholderia cepacia LK29.</title>
        <authorList>
            <person name="Chan X.Y."/>
        </authorList>
    </citation>
    <scope>NUCLEOTIDE SEQUENCE [LARGE SCALE GENOMIC DNA]</scope>
    <source>
        <strain evidence="1 2">LK29</strain>
    </source>
</reference>
<accession>A0A0J5X1S2</accession>
<gene>
    <name evidence="1" type="ORF">VL15_07205</name>
</gene>
<dbReference type="PATRIC" id="fig|292.27.peg.828"/>
<evidence type="ECO:0000313" key="2">
    <source>
        <dbReference type="Proteomes" id="UP000036338"/>
    </source>
</evidence>
<sequence length="161" mass="16879">MTGTYTGGDPNQNRQAFLDMIAQSEIGAALLAETDNGYNVLVGATAANPLTFSDYSHHPRIYNARFNSTAAGRYQINWPTFQTVSGQTGLMDFSPATQDALALQLCSNKGALPDIDGGNIQAAIAKCAPVWASLAGAGYGQHENSMSSLIAWFTNAGGVTA</sequence>
<dbReference type="Gene3D" id="1.10.530.10">
    <property type="match status" value="1"/>
</dbReference>
<dbReference type="SUPFAM" id="SSF53955">
    <property type="entry name" value="Lysozyme-like"/>
    <property type="match status" value="1"/>
</dbReference>
<dbReference type="CDD" id="cd00736">
    <property type="entry name" value="lambda_lys-like"/>
    <property type="match status" value="1"/>
</dbReference>
<proteinExistence type="predicted"/>
<dbReference type="EMBL" id="LDWR01000012">
    <property type="protein sequence ID" value="KML60994.1"/>
    <property type="molecule type" value="Genomic_DNA"/>
</dbReference>
<organism evidence="1 2">
    <name type="scientific">Burkholderia cepacia</name>
    <name type="common">Pseudomonas cepacia</name>
    <dbReference type="NCBI Taxonomy" id="292"/>
    <lineage>
        <taxon>Bacteria</taxon>
        <taxon>Pseudomonadati</taxon>
        <taxon>Pseudomonadota</taxon>
        <taxon>Betaproteobacteria</taxon>
        <taxon>Burkholderiales</taxon>
        <taxon>Burkholderiaceae</taxon>
        <taxon>Burkholderia</taxon>
        <taxon>Burkholderia cepacia complex</taxon>
    </lineage>
</organism>
<evidence type="ECO:0000313" key="1">
    <source>
        <dbReference type="EMBL" id="KML60994.1"/>
    </source>
</evidence>
<comment type="caution">
    <text evidence="1">The sequence shown here is derived from an EMBL/GenBank/DDBJ whole genome shotgun (WGS) entry which is preliminary data.</text>
</comment>
<name>A0A0J5X1S2_BURCE</name>
<dbReference type="InterPro" id="IPR023346">
    <property type="entry name" value="Lysozyme-like_dom_sf"/>
</dbReference>
<dbReference type="Proteomes" id="UP000036338">
    <property type="component" value="Unassembled WGS sequence"/>
</dbReference>
<dbReference type="AlphaFoldDB" id="A0A0J5X1S2"/>